<dbReference type="Pfam" id="PF12146">
    <property type="entry name" value="Hydrolase_4"/>
    <property type="match status" value="1"/>
</dbReference>
<reference evidence="3" key="1">
    <citation type="submission" date="2023-12" db="EMBL/GenBank/DDBJ databases">
        <title>Novel isolates from deep terrestrial aquifers shed light on the physiology and ecology of the class Limnochordia.</title>
        <authorList>
            <person name="Karnachuk O.V."/>
            <person name="Lukina A.P."/>
            <person name="Avakyan M.R."/>
            <person name="Kadnikov V."/>
            <person name="Begmatov S."/>
            <person name="Beletsky A.V."/>
            <person name="Mardanov A.V."/>
            <person name="Ravin N.V."/>
        </authorList>
    </citation>
    <scope>NUCLEOTIDE SEQUENCE [LARGE SCALE GENOMIC DNA]</scope>
    <source>
        <strain evidence="3">LN</strain>
    </source>
</reference>
<dbReference type="InterPro" id="IPR022742">
    <property type="entry name" value="Hydrolase_4"/>
</dbReference>
<evidence type="ECO:0000313" key="2">
    <source>
        <dbReference type="EMBL" id="WRP15610.1"/>
    </source>
</evidence>
<dbReference type="EMBL" id="CP141614">
    <property type="protein sequence ID" value="WRP15610.1"/>
    <property type="molecule type" value="Genomic_DNA"/>
</dbReference>
<accession>A0ABZ1BS21</accession>
<name>A0ABZ1BS21_9FIRM</name>
<dbReference type="SUPFAM" id="SSF53474">
    <property type="entry name" value="alpha/beta-Hydrolases"/>
    <property type="match status" value="1"/>
</dbReference>
<proteinExistence type="predicted"/>
<protein>
    <submittedName>
        <fullName evidence="2">Alpha/beta fold hydrolase</fullName>
    </submittedName>
</protein>
<dbReference type="Gene3D" id="3.40.50.1820">
    <property type="entry name" value="alpha/beta hydrolase"/>
    <property type="match status" value="1"/>
</dbReference>
<feature type="domain" description="Serine aminopeptidase S33" evidence="1">
    <location>
        <begin position="36"/>
        <end position="145"/>
    </location>
</feature>
<dbReference type="InterPro" id="IPR029058">
    <property type="entry name" value="AB_hydrolase_fold"/>
</dbReference>
<dbReference type="Proteomes" id="UP001333102">
    <property type="component" value="Chromosome"/>
</dbReference>
<organism evidence="2 3">
    <name type="scientific">Geochorda subterranea</name>
    <dbReference type="NCBI Taxonomy" id="3109564"/>
    <lineage>
        <taxon>Bacteria</taxon>
        <taxon>Bacillati</taxon>
        <taxon>Bacillota</taxon>
        <taxon>Limnochordia</taxon>
        <taxon>Limnochordales</taxon>
        <taxon>Geochordaceae</taxon>
        <taxon>Geochorda</taxon>
    </lineage>
</organism>
<dbReference type="InterPro" id="IPR053145">
    <property type="entry name" value="AB_hydrolase_Est10"/>
</dbReference>
<evidence type="ECO:0000313" key="3">
    <source>
        <dbReference type="Proteomes" id="UP001333102"/>
    </source>
</evidence>
<keyword evidence="3" id="KW-1185">Reference proteome</keyword>
<gene>
    <name evidence="2" type="ORF">VLY81_05460</name>
</gene>
<dbReference type="PANTHER" id="PTHR43265">
    <property type="entry name" value="ESTERASE ESTD"/>
    <property type="match status" value="1"/>
</dbReference>
<dbReference type="PANTHER" id="PTHR43265:SF1">
    <property type="entry name" value="ESTERASE ESTD"/>
    <property type="match status" value="1"/>
</dbReference>
<keyword evidence="2" id="KW-0378">Hydrolase</keyword>
<evidence type="ECO:0000259" key="1">
    <source>
        <dbReference type="Pfam" id="PF12146"/>
    </source>
</evidence>
<dbReference type="RefSeq" id="WP_324670016.1">
    <property type="nucleotide sequence ID" value="NZ_CP141614.1"/>
</dbReference>
<sequence length="264" mass="28805">MTCTMEETPVCFTSEGEQIIGVLHRPPASERTELPVVVMCHGFTGHKVESHRIFVKTARALARRGVAALRFDFRGSGDSAGEFDEMTVEGEVRDALAAMAYVRRQVGGPVALLGMSLGGMVATLAAQRDGDVAALVLWAAVARPERLARRIGFGGPEGVWPPEWEGRYDLGGHLVSQAFVHDLIRHDPLAAARTYPGPVLVLHGRRDETVPPDDAEAYLAAFSGTDRTLRWIEGADHTFNRTSWEREVIEATVAWLAARLAARP</sequence>
<dbReference type="GO" id="GO:0016787">
    <property type="term" value="F:hydrolase activity"/>
    <property type="evidence" value="ECO:0007669"/>
    <property type="project" value="UniProtKB-KW"/>
</dbReference>